<accession>A0A6N4V060</accession>
<gene>
    <name evidence="3" type="ORF">MALV_47600</name>
</gene>
<proteinExistence type="predicted"/>
<dbReference type="RefSeq" id="WP_163668218.1">
    <property type="nucleotide sequence ID" value="NZ_AP022565.1"/>
</dbReference>
<dbReference type="InterPro" id="IPR013517">
    <property type="entry name" value="FG-GAP"/>
</dbReference>
<name>A0A6N4V060_9MYCO</name>
<keyword evidence="1" id="KW-0732">Signal</keyword>
<sequence>MTDSVTVLQDVGTGLFSFKKTLAILGDGFAAGADQTTYNNYVRDVVMKQVFGAASYYNEDAAAWNIRRVNLESKDSGASERTWNDAGTPTDISDDTSTDSIHDTALNIIANGAWWHNWFEDGTDTGTRISNAINTWAKGADFTLIIVNSTKPGGLRTGTTLKVTLNEGWATIAHEFGHGFGDLADEYSANGKGAFTGSDPGKVNLTLETKRSKLKWSNYVNPSTPVPTGVGTAAGWTVGTKPVGWDDASDAGLFEGGHTFETGIYRPVINCRMNSDTPDFCPVCYTELKTRYHLPAGHDFRKAVPGRFTSTYGSEVVVPENRALTVYRADGNLWEHKKTTAAAVPGIWAIRPGDTYLAADFDGDGRDELVVFNSTDWVFPYLALIKVNTDGTMRVQARYDGDIPGWGGFARNDRLMAGDFNGDGKTDLLIYNFDDWSMPYVATLMSTGSGFTQSRRYDGDIPGWGGLARHDQIFVGDFGGTDHDDLLIWNSRDWSSEYLGLFRMRRGAFSCIRLWEDDLPGWGGFAKHDRFIVGDFNGDGKDDLYLFNGTDWANPYLAMFRSTGSDFTRSRMFDGEVPGWGGMRQGDQFLAADLTGSGKVGLFAWNMVDWSHTYAGRMISSGANLSADFREDWIGEWHLSSSDVFNRVPVYERFRPPIGKGHRILPGPIILRGPDRVLVHNRDWLGTFRGVQPLRLNCIYNKWVHNYRYGRNW</sequence>
<dbReference type="Gene3D" id="2.40.128.340">
    <property type="match status" value="1"/>
</dbReference>
<dbReference type="Proteomes" id="UP000466906">
    <property type="component" value="Chromosome"/>
</dbReference>
<keyword evidence="4" id="KW-1185">Reference proteome</keyword>
<reference evidence="3 4" key="1">
    <citation type="journal article" date="2019" name="Emerg. Microbes Infect.">
        <title>Comprehensive subspecies identification of 175 nontuberculous mycobacteria species based on 7547 genomic profiles.</title>
        <authorList>
            <person name="Matsumoto Y."/>
            <person name="Kinjo T."/>
            <person name="Motooka D."/>
            <person name="Nabeya D."/>
            <person name="Jung N."/>
            <person name="Uechi K."/>
            <person name="Horii T."/>
            <person name="Iida T."/>
            <person name="Fujita J."/>
            <person name="Nakamura S."/>
        </authorList>
    </citation>
    <scope>NUCLEOTIDE SEQUENCE [LARGE SCALE GENOMIC DNA]</scope>
    <source>
        <strain evidence="3 4">JCM 12272</strain>
    </source>
</reference>
<dbReference type="SUPFAM" id="SSF69318">
    <property type="entry name" value="Integrin alpha N-terminal domain"/>
    <property type="match status" value="1"/>
</dbReference>
<dbReference type="InterPro" id="IPR028994">
    <property type="entry name" value="Integrin_alpha_N"/>
</dbReference>
<dbReference type="Pfam" id="PF09471">
    <property type="entry name" value="Peptidase_M64"/>
    <property type="match status" value="1"/>
</dbReference>
<dbReference type="InterPro" id="IPR019026">
    <property type="entry name" value="Peptidase_M64_IgA"/>
</dbReference>
<dbReference type="InterPro" id="IPR024079">
    <property type="entry name" value="MetalloPept_cat_dom_sf"/>
</dbReference>
<organism evidence="3 4">
    <name type="scientific">Mycolicibacterium alvei</name>
    <dbReference type="NCBI Taxonomy" id="67081"/>
    <lineage>
        <taxon>Bacteria</taxon>
        <taxon>Bacillati</taxon>
        <taxon>Actinomycetota</taxon>
        <taxon>Actinomycetes</taxon>
        <taxon>Mycobacteriales</taxon>
        <taxon>Mycobacteriaceae</taxon>
        <taxon>Mycolicibacterium</taxon>
    </lineage>
</organism>
<evidence type="ECO:0000256" key="2">
    <source>
        <dbReference type="SAM" id="MobiDB-lite"/>
    </source>
</evidence>
<dbReference type="Gene3D" id="3.40.390.10">
    <property type="entry name" value="Collagenase (Catalytic Domain)"/>
    <property type="match status" value="1"/>
</dbReference>
<dbReference type="EMBL" id="AP022565">
    <property type="protein sequence ID" value="BBX29635.1"/>
    <property type="molecule type" value="Genomic_DNA"/>
</dbReference>
<dbReference type="AlphaFoldDB" id="A0A6N4V060"/>
<evidence type="ECO:0000313" key="4">
    <source>
        <dbReference type="Proteomes" id="UP000466906"/>
    </source>
</evidence>
<dbReference type="GO" id="GO:0008237">
    <property type="term" value="F:metallopeptidase activity"/>
    <property type="evidence" value="ECO:0007669"/>
    <property type="project" value="InterPro"/>
</dbReference>
<feature type="region of interest" description="Disordered" evidence="2">
    <location>
        <begin position="77"/>
        <end position="97"/>
    </location>
</feature>
<dbReference type="KEGG" id="malv:MALV_47600"/>
<evidence type="ECO:0000313" key="3">
    <source>
        <dbReference type="EMBL" id="BBX29635.1"/>
    </source>
</evidence>
<evidence type="ECO:0000256" key="1">
    <source>
        <dbReference type="ARBA" id="ARBA00022729"/>
    </source>
</evidence>
<dbReference type="Pfam" id="PF13517">
    <property type="entry name" value="FG-GAP_3"/>
    <property type="match status" value="1"/>
</dbReference>
<protein>
    <submittedName>
        <fullName evidence="3">Uncharacterized protein</fullName>
    </submittedName>
</protein>